<dbReference type="PANTHER" id="PTHR30531">
    <property type="entry name" value="FLAGELLAR BIOSYNTHETIC PROTEIN FLHB"/>
    <property type="match status" value="1"/>
</dbReference>
<dbReference type="SUPFAM" id="SSF160544">
    <property type="entry name" value="EscU C-terminal domain-like"/>
    <property type="match status" value="1"/>
</dbReference>
<dbReference type="Proteomes" id="UP000182264">
    <property type="component" value="Chromosome"/>
</dbReference>
<evidence type="ECO:0000256" key="1">
    <source>
        <dbReference type="ARBA" id="ARBA00010690"/>
    </source>
</evidence>
<comment type="similarity">
    <text evidence="1">Belongs to the type III secretion exporter family.</text>
</comment>
<dbReference type="GO" id="GO:0005886">
    <property type="term" value="C:plasma membrane"/>
    <property type="evidence" value="ECO:0007669"/>
    <property type="project" value="TreeGrafter"/>
</dbReference>
<keyword evidence="2" id="KW-0282">Flagellum</keyword>
<dbReference type="KEGG" id="pace:A6070_09895"/>
<dbReference type="STRING" id="29542.A6070_09895"/>
<evidence type="ECO:0000313" key="3">
    <source>
        <dbReference type="Proteomes" id="UP000182264"/>
    </source>
</evidence>
<reference evidence="2 3" key="1">
    <citation type="journal article" date="2017" name="Genome Announc.">
        <title>Complete Genome Sequences of Two Acetylene-Fermenting Pelobacter acetylenicus Strains.</title>
        <authorList>
            <person name="Sutton J.M."/>
            <person name="Baesman S.M."/>
            <person name="Fierst J.L."/>
            <person name="Poret-Peterson A.T."/>
            <person name="Oremland R.S."/>
            <person name="Dunlap D.S."/>
            <person name="Akob D.M."/>
        </authorList>
    </citation>
    <scope>NUCLEOTIDE SEQUENCE [LARGE SCALE GENOMIC DNA]</scope>
    <source>
        <strain evidence="2 3">DSM 3247</strain>
    </source>
</reference>
<sequence length="90" mass="9601">MADKLKNDKAVALTYKQDGKSAPVVVASGKGAVAANILAVAREAGVEVVRDPDLVEVLGKIPLGREIPPELYQAVAEILAFVYRVNKRTD</sequence>
<proteinExistence type="inferred from homology"/>
<dbReference type="InterPro" id="IPR029025">
    <property type="entry name" value="T3SS_substrate_exporter_C"/>
</dbReference>
<dbReference type="AlphaFoldDB" id="A0A1L3GCY1"/>
<dbReference type="RefSeq" id="WP_072285617.1">
    <property type="nucleotide sequence ID" value="NZ_CP015455.1"/>
</dbReference>
<keyword evidence="2" id="KW-0969">Cilium</keyword>
<name>A0A1L3GCY1_SYNAC</name>
<evidence type="ECO:0000313" key="2">
    <source>
        <dbReference type="EMBL" id="APG23804.1"/>
    </source>
</evidence>
<dbReference type="Gene3D" id="3.40.1690.10">
    <property type="entry name" value="secretion proteins EscU"/>
    <property type="match status" value="1"/>
</dbReference>
<dbReference type="EMBL" id="CP015518">
    <property type="protein sequence ID" value="APG23804.1"/>
    <property type="molecule type" value="Genomic_DNA"/>
</dbReference>
<dbReference type="PANTHER" id="PTHR30531:SF12">
    <property type="entry name" value="FLAGELLAR BIOSYNTHETIC PROTEIN FLHB"/>
    <property type="match status" value="1"/>
</dbReference>
<dbReference type="Pfam" id="PF01312">
    <property type="entry name" value="Bac_export_2"/>
    <property type="match status" value="1"/>
</dbReference>
<organism evidence="2 3">
    <name type="scientific">Syntrophotalea acetylenica</name>
    <name type="common">Pelobacter acetylenicus</name>
    <dbReference type="NCBI Taxonomy" id="29542"/>
    <lineage>
        <taxon>Bacteria</taxon>
        <taxon>Pseudomonadati</taxon>
        <taxon>Thermodesulfobacteriota</taxon>
        <taxon>Desulfuromonadia</taxon>
        <taxon>Desulfuromonadales</taxon>
        <taxon>Syntrophotaleaceae</taxon>
        <taxon>Syntrophotalea</taxon>
    </lineage>
</organism>
<protein>
    <submittedName>
        <fullName evidence="2">Flagellar biosynthesis protein FlhB</fullName>
    </submittedName>
</protein>
<dbReference type="OrthoDB" id="9807950at2"/>
<keyword evidence="2" id="KW-0966">Cell projection</keyword>
<dbReference type="GO" id="GO:0009306">
    <property type="term" value="P:protein secretion"/>
    <property type="evidence" value="ECO:0007669"/>
    <property type="project" value="InterPro"/>
</dbReference>
<dbReference type="InterPro" id="IPR006135">
    <property type="entry name" value="T3SS_substrate_exporter"/>
</dbReference>
<keyword evidence="3" id="KW-1185">Reference proteome</keyword>
<accession>A0A1L3GCY1</accession>
<gene>
    <name evidence="2" type="ORF">A7E75_01285</name>
</gene>